<protein>
    <submittedName>
        <fullName evidence="1">DUF3947 family protein</fullName>
    </submittedName>
</protein>
<keyword evidence="6" id="KW-1185">Reference proteome</keyword>
<dbReference type="EMBL" id="VXCE01000001">
    <property type="protein sequence ID" value="KAA8480924.1"/>
    <property type="molecule type" value="Genomic_DNA"/>
</dbReference>
<evidence type="ECO:0000313" key="1">
    <source>
        <dbReference type="EMBL" id="KAA8480924.1"/>
    </source>
</evidence>
<dbReference type="Pfam" id="PF13135">
    <property type="entry name" value="DUF3947"/>
    <property type="match status" value="1"/>
</dbReference>
<evidence type="ECO:0000313" key="4">
    <source>
        <dbReference type="Proteomes" id="UP000194422"/>
    </source>
</evidence>
<reference evidence="2 6" key="3">
    <citation type="submission" date="2023-03" db="EMBL/GenBank/DDBJ databases">
        <title>Genetic diversity of Bacillus cereus sensu lato isolates from Slovenia.</title>
        <authorList>
            <person name="Abdelli M."/>
        </authorList>
    </citation>
    <scope>NUCLEOTIDE SEQUENCE [LARGE SCALE GENOMIC DNA]</scope>
    <source>
        <strain evidence="2 6">SIBC61B</strain>
    </source>
</reference>
<dbReference type="EMBL" id="JARPRV010000010">
    <property type="protein sequence ID" value="MDG0943028.1"/>
    <property type="molecule type" value="Genomic_DNA"/>
</dbReference>
<gene>
    <name evidence="3" type="ORF">BACERE00174_04898</name>
    <name evidence="1" type="ORF">FYW06_03670</name>
    <name evidence="2" type="ORF">P6U22_17715</name>
</gene>
<reference evidence="3 4" key="1">
    <citation type="submission" date="2017-04" db="EMBL/GenBank/DDBJ databases">
        <authorList>
            <person name="Criscuolo A."/>
        </authorList>
    </citation>
    <scope>NUCLEOTIDE SEQUENCE [LARGE SCALE GENOMIC DNA]</scope>
    <source>
        <strain evidence="3">16-00174</strain>
    </source>
</reference>
<evidence type="ECO:0000313" key="3">
    <source>
        <dbReference type="EMBL" id="SME35750.1"/>
    </source>
</evidence>
<evidence type="ECO:0000313" key="5">
    <source>
        <dbReference type="Proteomes" id="UP000325411"/>
    </source>
</evidence>
<accession>A0A5M9H6R3</accession>
<dbReference type="AlphaFoldDB" id="A0A5M9H6R3"/>
<dbReference type="Proteomes" id="UP001221338">
    <property type="component" value="Unassembled WGS sequence"/>
</dbReference>
<proteinExistence type="predicted"/>
<organism evidence="1 5">
    <name type="scientific">Bacillus paranthracis</name>
    <dbReference type="NCBI Taxonomy" id="2026186"/>
    <lineage>
        <taxon>Bacteria</taxon>
        <taxon>Bacillati</taxon>
        <taxon>Bacillota</taxon>
        <taxon>Bacilli</taxon>
        <taxon>Bacillales</taxon>
        <taxon>Bacillaceae</taxon>
        <taxon>Bacillus</taxon>
        <taxon>Bacillus cereus group</taxon>
    </lineage>
</organism>
<dbReference type="Proteomes" id="UP000194422">
    <property type="component" value="Unassembled WGS sequence"/>
</dbReference>
<dbReference type="InterPro" id="IPR025039">
    <property type="entry name" value="DUF3947"/>
</dbReference>
<reference evidence="1 5" key="2">
    <citation type="submission" date="2019-09" db="EMBL/GenBank/DDBJ databases">
        <authorList>
            <person name="Geng P."/>
            <person name="Wan X."/>
            <person name="Zhou G."/>
            <person name="Yuan Z."/>
            <person name="Hu X."/>
        </authorList>
    </citation>
    <scope>NUCLEOTIDE SEQUENCE [LARGE SCALE GENOMIC DNA]</scope>
    <source>
        <strain evidence="1 5">EFR-4</strain>
    </source>
</reference>
<comment type="caution">
    <text evidence="1">The sequence shown here is derived from an EMBL/GenBank/DDBJ whole genome shotgun (WGS) entry which is preliminary data.</text>
</comment>
<dbReference type="RefSeq" id="WP_000500017.1">
    <property type="nucleotide sequence ID" value="NZ_CP040880.1"/>
</dbReference>
<name>A0A5M9H6R3_9BACI</name>
<dbReference type="EMBL" id="FWYW01000092">
    <property type="protein sequence ID" value="SME35750.1"/>
    <property type="molecule type" value="Genomic_DNA"/>
</dbReference>
<evidence type="ECO:0000313" key="2">
    <source>
        <dbReference type="EMBL" id="MDG0943028.1"/>
    </source>
</evidence>
<dbReference type="Proteomes" id="UP000325411">
    <property type="component" value="Unassembled WGS sequence"/>
</dbReference>
<evidence type="ECO:0000313" key="6">
    <source>
        <dbReference type="Proteomes" id="UP001221338"/>
    </source>
</evidence>
<sequence length="80" mass="9352">MFYSHFDTRARIRPYGTVGITFSGIQSTIQAAQQALQLQQQMQQGTQPYYSSMEYYYPMYHTIPSEMPFSMIPYGTVYNL</sequence>